<dbReference type="EMBL" id="JH712346">
    <property type="protein sequence ID" value="EFO26779.1"/>
    <property type="molecule type" value="Genomic_DNA"/>
</dbReference>
<dbReference type="Pfam" id="PF00567">
    <property type="entry name" value="TUDOR"/>
    <property type="match status" value="1"/>
</dbReference>
<feature type="domain" description="Tudor" evidence="1">
    <location>
        <begin position="54"/>
        <end position="159"/>
    </location>
</feature>
<sequence length="165" mass="18417">MVLYQLGEYLCEKCSFHFDLVGALLNSGSSPGTAKSEVLQGQYAKLVLPAATYDYVDVVVTYVESWTTVHVQLANAYRMLQKLQKQLQQTYHTTNSLPNPVSGSAGIIKYDLQNECNRVLIIKRIDPTLILVRFVDFGYTDVAAKQLIHPISKNLTDLPGSFNDT</sequence>
<dbReference type="GeneID" id="9939086"/>
<dbReference type="KEGG" id="loa:LOAG_01710"/>
<dbReference type="InParanoid" id="A0A1S0U8C4"/>
<evidence type="ECO:0000313" key="2">
    <source>
        <dbReference type="EMBL" id="EFO26779.1"/>
    </source>
</evidence>
<organism evidence="2">
    <name type="scientific">Loa loa</name>
    <name type="common">Eye worm</name>
    <name type="synonym">Filaria loa</name>
    <dbReference type="NCBI Taxonomy" id="7209"/>
    <lineage>
        <taxon>Eukaryota</taxon>
        <taxon>Metazoa</taxon>
        <taxon>Ecdysozoa</taxon>
        <taxon>Nematoda</taxon>
        <taxon>Chromadorea</taxon>
        <taxon>Rhabditida</taxon>
        <taxon>Spirurina</taxon>
        <taxon>Spiruromorpha</taxon>
        <taxon>Filarioidea</taxon>
        <taxon>Onchocercidae</taxon>
        <taxon>Loa</taxon>
    </lineage>
</organism>
<dbReference type="RefSeq" id="XP_003137296.1">
    <property type="nucleotide sequence ID" value="XM_003137248.1"/>
</dbReference>
<dbReference type="OrthoDB" id="9871914at2759"/>
<name>A0A1S0U8C4_LOALO</name>
<proteinExistence type="predicted"/>
<reference evidence="2" key="1">
    <citation type="submission" date="2012-04" db="EMBL/GenBank/DDBJ databases">
        <title>The Genome Sequence of Loa loa.</title>
        <authorList>
            <consortium name="The Broad Institute Genome Sequencing Platform"/>
            <consortium name="Broad Institute Genome Sequencing Center for Infectious Disease"/>
            <person name="Nutman T.B."/>
            <person name="Fink D.L."/>
            <person name="Russ C."/>
            <person name="Young S."/>
            <person name="Zeng Q."/>
            <person name="Gargeya S."/>
            <person name="Alvarado L."/>
            <person name="Berlin A."/>
            <person name="Chapman S.B."/>
            <person name="Chen Z."/>
            <person name="Freedman E."/>
            <person name="Gellesch M."/>
            <person name="Goldberg J."/>
            <person name="Griggs A."/>
            <person name="Gujja S."/>
            <person name="Heilman E.R."/>
            <person name="Heiman D."/>
            <person name="Howarth C."/>
            <person name="Mehta T."/>
            <person name="Neiman D."/>
            <person name="Pearson M."/>
            <person name="Roberts A."/>
            <person name="Saif S."/>
            <person name="Shea T."/>
            <person name="Shenoy N."/>
            <person name="Sisk P."/>
            <person name="Stolte C."/>
            <person name="Sykes S."/>
            <person name="White J."/>
            <person name="Yandava C."/>
            <person name="Haas B."/>
            <person name="Henn M.R."/>
            <person name="Nusbaum C."/>
            <person name="Birren B."/>
        </authorList>
    </citation>
    <scope>NUCLEOTIDE SEQUENCE [LARGE SCALE GENOMIC DNA]</scope>
</reference>
<dbReference type="CTD" id="9939086"/>
<dbReference type="SUPFAM" id="SSF63748">
    <property type="entry name" value="Tudor/PWWP/MBT"/>
    <property type="match status" value="1"/>
</dbReference>
<evidence type="ECO:0000259" key="1">
    <source>
        <dbReference type="Pfam" id="PF00567"/>
    </source>
</evidence>
<accession>A0A1S0U8C4</accession>
<dbReference type="AlphaFoldDB" id="A0A1S0U8C4"/>
<protein>
    <recommendedName>
        <fullName evidence="1">Tudor domain-containing protein</fullName>
    </recommendedName>
</protein>
<dbReference type="InterPro" id="IPR002999">
    <property type="entry name" value="Tudor"/>
</dbReference>
<gene>
    <name evidence="2" type="ORF">LOAG_01710</name>
</gene>
<dbReference type="Gene3D" id="2.30.30.140">
    <property type="match status" value="1"/>
</dbReference>